<evidence type="ECO:0000313" key="12">
    <source>
        <dbReference type="EMBL" id="MBB5516742.1"/>
    </source>
</evidence>
<comment type="function">
    <text evidence="8">Catalyzes the attachment of glutamate to tRNA(Glu) in a two-step reaction: glutamate is first activated by ATP to form Glu-AMP and then transferred to the acceptor end of tRNA(Glu).</text>
</comment>
<dbReference type="PRINTS" id="PR00987">
    <property type="entry name" value="TRNASYNTHGLU"/>
</dbReference>
<dbReference type="GO" id="GO:0004818">
    <property type="term" value="F:glutamate-tRNA ligase activity"/>
    <property type="evidence" value="ECO:0007669"/>
    <property type="project" value="UniProtKB-UniRule"/>
</dbReference>
<comment type="caution">
    <text evidence="8">Lacks conserved residue(s) required for the propagation of feature annotation.</text>
</comment>
<protein>
    <recommendedName>
        <fullName evidence="8">Glutamate--tRNA ligase</fullName>
        <ecNumber evidence="8">6.1.1.17</ecNumber>
    </recommendedName>
    <alternativeName>
        <fullName evidence="8">Glutamyl-tRNA synthetase</fullName>
        <shortName evidence="8">GluRS</shortName>
    </alternativeName>
</protein>
<keyword evidence="5 8" id="KW-0067">ATP-binding</keyword>
<sequence length="440" mass="48693">MTVTRFAPSPTGFLHVGNLRAALFNWLIARKSGGTFILRLDDTDPERSTQEYADMIRRDLEWLGLTWDKEITQSSRLDRYDAAAETLRGTGQLYEAFETPTELDLKRKKLLNMGRPPVYDRSALDLTDEQKEALRAERGNGVWRFKLEQERITWEDMILGPQSIDSASVSDPVLIRADGQYLYTLASVVDDAEMGITDIVRGMDHVTNTATQIQMFRALGAGVPAFAHHSLLTGPQGEALSKRLGTLALKDMRAAGIEPMAILSLMARLGSADPVELRGTHQELIDGFEIGRFGAAPTKLDPDDLRPMTARYLHGLPFDAVSERLAALGITGDDAPEFWDMARENIEVLADVAPLHDLCVNGAEPLIHPEDAEFVAAALPLLPPRPWDDTTWTTWANAVKEATGRKGKQLFPPLRRALTGADRGPDMTKLMPLMRKTPAA</sequence>
<evidence type="ECO:0000256" key="2">
    <source>
        <dbReference type="ARBA" id="ARBA00022490"/>
    </source>
</evidence>
<evidence type="ECO:0000259" key="11">
    <source>
        <dbReference type="Pfam" id="PF19269"/>
    </source>
</evidence>
<dbReference type="InterPro" id="IPR008925">
    <property type="entry name" value="aa_tRNA-synth_I_cd-bd_sf"/>
</dbReference>
<evidence type="ECO:0000256" key="7">
    <source>
        <dbReference type="ARBA" id="ARBA00023146"/>
    </source>
</evidence>
<dbReference type="SUPFAM" id="SSF52374">
    <property type="entry name" value="Nucleotidylyl transferase"/>
    <property type="match status" value="1"/>
</dbReference>
<comment type="caution">
    <text evidence="12">The sequence shown here is derived from an EMBL/GenBank/DDBJ whole genome shotgun (WGS) entry which is preliminary data.</text>
</comment>
<gene>
    <name evidence="8" type="primary">gltX</name>
    <name evidence="12" type="ORF">FHS89_002782</name>
</gene>
<dbReference type="PROSITE" id="PS00178">
    <property type="entry name" value="AA_TRNA_LIGASE_I"/>
    <property type="match status" value="1"/>
</dbReference>
<keyword evidence="2 8" id="KW-0963">Cytoplasm</keyword>
<dbReference type="InterPro" id="IPR014729">
    <property type="entry name" value="Rossmann-like_a/b/a_fold"/>
</dbReference>
<dbReference type="InterPro" id="IPR045462">
    <property type="entry name" value="aa-tRNA-synth_I_cd-bd"/>
</dbReference>
<proteinExistence type="inferred from homology"/>
<dbReference type="SUPFAM" id="SSF48163">
    <property type="entry name" value="An anticodon-binding domain of class I aminoacyl-tRNA synthetases"/>
    <property type="match status" value="1"/>
</dbReference>
<dbReference type="InterPro" id="IPR004527">
    <property type="entry name" value="Glu-tRNA-ligase_bac/mito"/>
</dbReference>
<dbReference type="Pfam" id="PF00749">
    <property type="entry name" value="tRNA-synt_1c"/>
    <property type="match status" value="1"/>
</dbReference>
<evidence type="ECO:0000256" key="6">
    <source>
        <dbReference type="ARBA" id="ARBA00022917"/>
    </source>
</evidence>
<comment type="catalytic activity">
    <reaction evidence="8">
        <text>tRNA(Glu) + L-glutamate + ATP = L-glutamyl-tRNA(Glu) + AMP + diphosphate</text>
        <dbReference type="Rhea" id="RHEA:23540"/>
        <dbReference type="Rhea" id="RHEA-COMP:9663"/>
        <dbReference type="Rhea" id="RHEA-COMP:9680"/>
        <dbReference type="ChEBI" id="CHEBI:29985"/>
        <dbReference type="ChEBI" id="CHEBI:30616"/>
        <dbReference type="ChEBI" id="CHEBI:33019"/>
        <dbReference type="ChEBI" id="CHEBI:78442"/>
        <dbReference type="ChEBI" id="CHEBI:78520"/>
        <dbReference type="ChEBI" id="CHEBI:456215"/>
        <dbReference type="EC" id="6.1.1.17"/>
    </reaction>
</comment>
<feature type="short sequence motif" description="'HIGH' region" evidence="8">
    <location>
        <begin position="8"/>
        <end position="18"/>
    </location>
</feature>
<dbReference type="Proteomes" id="UP000553766">
    <property type="component" value="Unassembled WGS sequence"/>
</dbReference>
<organism evidence="12 13">
    <name type="scientific">Rubricella aquisinus</name>
    <dbReference type="NCBI Taxonomy" id="2028108"/>
    <lineage>
        <taxon>Bacteria</taxon>
        <taxon>Pseudomonadati</taxon>
        <taxon>Pseudomonadota</taxon>
        <taxon>Alphaproteobacteria</taxon>
        <taxon>Rhodobacterales</taxon>
        <taxon>Paracoccaceae</taxon>
        <taxon>Rubricella</taxon>
    </lineage>
</organism>
<dbReference type="Gene3D" id="3.40.50.620">
    <property type="entry name" value="HUPs"/>
    <property type="match status" value="1"/>
</dbReference>
<evidence type="ECO:0000256" key="3">
    <source>
        <dbReference type="ARBA" id="ARBA00022598"/>
    </source>
</evidence>
<keyword evidence="3 8" id="KW-0436">Ligase</keyword>
<keyword evidence="6 8" id="KW-0648">Protein biosynthesis</keyword>
<keyword evidence="7 8" id="KW-0030">Aminoacyl-tRNA synthetase</keyword>
<evidence type="ECO:0000313" key="13">
    <source>
        <dbReference type="Proteomes" id="UP000553766"/>
    </source>
</evidence>
<dbReference type="AlphaFoldDB" id="A0A840WSU5"/>
<dbReference type="PANTHER" id="PTHR43311">
    <property type="entry name" value="GLUTAMATE--TRNA LIGASE"/>
    <property type="match status" value="1"/>
</dbReference>
<dbReference type="EC" id="6.1.1.17" evidence="8"/>
<reference evidence="12 13" key="1">
    <citation type="submission" date="2020-08" db="EMBL/GenBank/DDBJ databases">
        <title>Genomic Encyclopedia of Type Strains, Phase IV (KMG-IV): sequencing the most valuable type-strain genomes for metagenomic binning, comparative biology and taxonomic classification.</title>
        <authorList>
            <person name="Goeker M."/>
        </authorList>
    </citation>
    <scope>NUCLEOTIDE SEQUENCE [LARGE SCALE GENOMIC DNA]</scope>
    <source>
        <strain evidence="12 13">DSM 103377</strain>
    </source>
</reference>
<dbReference type="Pfam" id="PF19269">
    <property type="entry name" value="Anticodon_2"/>
    <property type="match status" value="1"/>
</dbReference>
<dbReference type="PANTHER" id="PTHR43311:SF2">
    <property type="entry name" value="GLUTAMATE--TRNA LIGASE, MITOCHONDRIAL-RELATED"/>
    <property type="match status" value="1"/>
</dbReference>
<dbReference type="HAMAP" id="MF_00022">
    <property type="entry name" value="Glu_tRNA_synth_type1"/>
    <property type="match status" value="1"/>
</dbReference>
<evidence type="ECO:0000259" key="10">
    <source>
        <dbReference type="Pfam" id="PF00749"/>
    </source>
</evidence>
<feature type="short sequence motif" description="'KMSKS' region" evidence="8">
    <location>
        <begin position="239"/>
        <end position="243"/>
    </location>
</feature>
<feature type="domain" description="Aminoacyl-tRNA synthetase class I anticodon-binding" evidence="11">
    <location>
        <begin position="339"/>
        <end position="434"/>
    </location>
</feature>
<evidence type="ECO:0000256" key="5">
    <source>
        <dbReference type="ARBA" id="ARBA00022840"/>
    </source>
</evidence>
<comment type="similarity">
    <text evidence="1 8">Belongs to the class-I aminoacyl-tRNA synthetase family. Glutamate--tRNA ligase type 1 subfamily.</text>
</comment>
<feature type="region of interest" description="Disordered" evidence="9">
    <location>
        <begin position="421"/>
        <end position="440"/>
    </location>
</feature>
<keyword evidence="4 8" id="KW-0547">Nucleotide-binding</keyword>
<dbReference type="GO" id="GO:0000049">
    <property type="term" value="F:tRNA binding"/>
    <property type="evidence" value="ECO:0007669"/>
    <property type="project" value="InterPro"/>
</dbReference>
<evidence type="ECO:0000256" key="1">
    <source>
        <dbReference type="ARBA" id="ARBA00007894"/>
    </source>
</evidence>
<comment type="subunit">
    <text evidence="8">Monomer.</text>
</comment>
<evidence type="ECO:0000256" key="9">
    <source>
        <dbReference type="SAM" id="MobiDB-lite"/>
    </source>
</evidence>
<keyword evidence="13" id="KW-1185">Reference proteome</keyword>
<dbReference type="InterPro" id="IPR020751">
    <property type="entry name" value="aa-tRNA-synth_I_codon-bd_sub2"/>
</dbReference>
<feature type="domain" description="Glutamyl/glutaminyl-tRNA synthetase class Ib catalytic" evidence="10">
    <location>
        <begin position="3"/>
        <end position="273"/>
    </location>
</feature>
<comment type="subcellular location">
    <subcellularLocation>
        <location evidence="8">Cytoplasm</location>
    </subcellularLocation>
</comment>
<dbReference type="EMBL" id="JACIJS010000008">
    <property type="protein sequence ID" value="MBB5516742.1"/>
    <property type="molecule type" value="Genomic_DNA"/>
</dbReference>
<dbReference type="GO" id="GO:0006424">
    <property type="term" value="P:glutamyl-tRNA aminoacylation"/>
    <property type="evidence" value="ECO:0007669"/>
    <property type="project" value="UniProtKB-UniRule"/>
</dbReference>
<dbReference type="Gene3D" id="1.10.10.350">
    <property type="match status" value="1"/>
</dbReference>
<dbReference type="GO" id="GO:0005524">
    <property type="term" value="F:ATP binding"/>
    <property type="evidence" value="ECO:0007669"/>
    <property type="project" value="UniProtKB-UniRule"/>
</dbReference>
<dbReference type="InterPro" id="IPR001412">
    <property type="entry name" value="aa-tRNA-synth_I_CS"/>
</dbReference>
<accession>A0A840WSU5</accession>
<evidence type="ECO:0000256" key="8">
    <source>
        <dbReference type="HAMAP-Rule" id="MF_00022"/>
    </source>
</evidence>
<name>A0A840WSU5_9RHOB</name>
<dbReference type="InterPro" id="IPR049940">
    <property type="entry name" value="GluQ/Sye"/>
</dbReference>
<dbReference type="InterPro" id="IPR000924">
    <property type="entry name" value="Glu/Gln-tRNA-synth"/>
</dbReference>
<feature type="binding site" evidence="8">
    <location>
        <position position="242"/>
    </location>
    <ligand>
        <name>ATP</name>
        <dbReference type="ChEBI" id="CHEBI:30616"/>
    </ligand>
</feature>
<dbReference type="InterPro" id="IPR020058">
    <property type="entry name" value="Glu/Gln-tRNA-synth_Ib_cat-dom"/>
</dbReference>
<dbReference type="GO" id="GO:0005737">
    <property type="term" value="C:cytoplasm"/>
    <property type="evidence" value="ECO:0007669"/>
    <property type="project" value="UniProtKB-SubCell"/>
</dbReference>
<dbReference type="NCBIfam" id="TIGR00464">
    <property type="entry name" value="gltX_bact"/>
    <property type="match status" value="1"/>
</dbReference>
<evidence type="ECO:0000256" key="4">
    <source>
        <dbReference type="ARBA" id="ARBA00022741"/>
    </source>
</evidence>
<dbReference type="RefSeq" id="WP_184012650.1">
    <property type="nucleotide sequence ID" value="NZ_JACIJS010000008.1"/>
</dbReference>